<reference evidence="2 3" key="1">
    <citation type="journal article" date="2023" name="G3 (Bethesda)">
        <title>A chromosome-length genome assembly and annotation of blackberry (Rubus argutus, cv. 'Hillquist').</title>
        <authorList>
            <person name="Bruna T."/>
            <person name="Aryal R."/>
            <person name="Dudchenko O."/>
            <person name="Sargent D.J."/>
            <person name="Mead D."/>
            <person name="Buti M."/>
            <person name="Cavallini A."/>
            <person name="Hytonen T."/>
            <person name="Andres J."/>
            <person name="Pham M."/>
            <person name="Weisz D."/>
            <person name="Mascagni F."/>
            <person name="Usai G."/>
            <person name="Natali L."/>
            <person name="Bassil N."/>
            <person name="Fernandez G.E."/>
            <person name="Lomsadze A."/>
            <person name="Armour M."/>
            <person name="Olukolu B."/>
            <person name="Poorten T."/>
            <person name="Britton C."/>
            <person name="Davik J."/>
            <person name="Ashrafi H."/>
            <person name="Aiden E.L."/>
            <person name="Borodovsky M."/>
            <person name="Worthington M."/>
        </authorList>
    </citation>
    <scope>NUCLEOTIDE SEQUENCE [LARGE SCALE GENOMIC DNA]</scope>
    <source>
        <strain evidence="2">PI 553951</strain>
    </source>
</reference>
<dbReference type="Proteomes" id="UP001457282">
    <property type="component" value="Unassembled WGS sequence"/>
</dbReference>
<accession>A0AAW1W5F0</accession>
<protein>
    <submittedName>
        <fullName evidence="2">Uncharacterized protein</fullName>
    </submittedName>
</protein>
<sequence>MGSAKQRVGGRGSRRSWARLSSTERTTAESEISLGSGDKALGGTAEHGCDNVMEVWLLDLLDWRHSSGFNLTSKFLFYAKHSIPDAADYTFYKCKISKLSEEKKKKKNS</sequence>
<evidence type="ECO:0000256" key="1">
    <source>
        <dbReference type="SAM" id="MobiDB-lite"/>
    </source>
</evidence>
<dbReference type="AlphaFoldDB" id="A0AAW1W5F0"/>
<keyword evidence="3" id="KW-1185">Reference proteome</keyword>
<organism evidence="2 3">
    <name type="scientific">Rubus argutus</name>
    <name type="common">Southern blackberry</name>
    <dbReference type="NCBI Taxonomy" id="59490"/>
    <lineage>
        <taxon>Eukaryota</taxon>
        <taxon>Viridiplantae</taxon>
        <taxon>Streptophyta</taxon>
        <taxon>Embryophyta</taxon>
        <taxon>Tracheophyta</taxon>
        <taxon>Spermatophyta</taxon>
        <taxon>Magnoliopsida</taxon>
        <taxon>eudicotyledons</taxon>
        <taxon>Gunneridae</taxon>
        <taxon>Pentapetalae</taxon>
        <taxon>rosids</taxon>
        <taxon>fabids</taxon>
        <taxon>Rosales</taxon>
        <taxon>Rosaceae</taxon>
        <taxon>Rosoideae</taxon>
        <taxon>Rosoideae incertae sedis</taxon>
        <taxon>Rubus</taxon>
    </lineage>
</organism>
<evidence type="ECO:0000313" key="3">
    <source>
        <dbReference type="Proteomes" id="UP001457282"/>
    </source>
</evidence>
<feature type="region of interest" description="Disordered" evidence="1">
    <location>
        <begin position="1"/>
        <end position="40"/>
    </location>
</feature>
<evidence type="ECO:0000313" key="2">
    <source>
        <dbReference type="EMBL" id="KAK9919897.1"/>
    </source>
</evidence>
<dbReference type="EMBL" id="JBEDUW010000006">
    <property type="protein sequence ID" value="KAK9919897.1"/>
    <property type="molecule type" value="Genomic_DNA"/>
</dbReference>
<name>A0AAW1W5F0_RUBAR</name>
<gene>
    <name evidence="2" type="ORF">M0R45_028471</name>
</gene>
<proteinExistence type="predicted"/>
<comment type="caution">
    <text evidence="2">The sequence shown here is derived from an EMBL/GenBank/DDBJ whole genome shotgun (WGS) entry which is preliminary data.</text>
</comment>